<reference evidence="5" key="2">
    <citation type="submission" date="2020-09" db="EMBL/GenBank/DDBJ databases">
        <authorList>
            <person name="Sun Q."/>
            <person name="Ohkuma M."/>
        </authorList>
    </citation>
    <scope>NUCLEOTIDE SEQUENCE</scope>
    <source>
        <strain evidence="5">JCM 31311</strain>
    </source>
</reference>
<evidence type="ECO:0000256" key="1">
    <source>
        <dbReference type="ARBA" id="ARBA00007228"/>
    </source>
</evidence>
<comment type="similarity">
    <text evidence="1">Belongs to the class IV-like SAM-binding methyltransferase superfamily. RNA methyltransferase TrmH family.</text>
</comment>
<comment type="caution">
    <text evidence="5">The sequence shown here is derived from an EMBL/GenBank/DDBJ whole genome shotgun (WGS) entry which is preliminary data.</text>
</comment>
<dbReference type="Gene3D" id="3.30.1330.30">
    <property type="match status" value="1"/>
</dbReference>
<dbReference type="InterPro" id="IPR029028">
    <property type="entry name" value="Alpha/beta_knot_MTases"/>
</dbReference>
<accession>A0A918F062</accession>
<dbReference type="GO" id="GO:0008173">
    <property type="term" value="F:RNA methyltransferase activity"/>
    <property type="evidence" value="ECO:0007669"/>
    <property type="project" value="InterPro"/>
</dbReference>
<evidence type="ECO:0000259" key="4">
    <source>
        <dbReference type="SMART" id="SM00967"/>
    </source>
</evidence>
<dbReference type="PANTHER" id="PTHR43191">
    <property type="entry name" value="RRNA METHYLTRANSFERASE 3"/>
    <property type="match status" value="1"/>
</dbReference>
<dbReference type="InterPro" id="IPR013123">
    <property type="entry name" value="SpoU_subst-bd"/>
</dbReference>
<sequence length="275" mass="29549">MAEMLIQESITSLQNAQVKRLVRLRTRRERQAEGLWLIEGARELGRALASGLAFQTLYHCPELFSDEARELLPTLEALPLAAVRCTREVFEKVSHRENPDGLLALAPPPSPALPPLTEHTLLLVLMGLEKPGNLGALLRTADGVGVDAVLVVGEGTDLGNPGVIRASQGSVFTQPVIALEERQALEWLRANAFTLVACTPEAALPYWDAPLTGRVALCLGSEHDGLPAAWRSAADLGVSIPMRGQADSLNVSVAGALVLYEARRQRAHQQAGGQL</sequence>
<evidence type="ECO:0000256" key="2">
    <source>
        <dbReference type="ARBA" id="ARBA00022603"/>
    </source>
</evidence>
<dbReference type="InterPro" id="IPR053888">
    <property type="entry name" value="MRM3-like_sub_bind"/>
</dbReference>
<dbReference type="Proteomes" id="UP000603865">
    <property type="component" value="Unassembled WGS sequence"/>
</dbReference>
<dbReference type="InterPro" id="IPR029026">
    <property type="entry name" value="tRNA_m1G_MTases_N"/>
</dbReference>
<keyword evidence="3" id="KW-0808">Transferase</keyword>
<dbReference type="Gene3D" id="3.40.1280.10">
    <property type="match status" value="1"/>
</dbReference>
<dbReference type="InterPro" id="IPR051259">
    <property type="entry name" value="rRNA_Methyltransferase"/>
</dbReference>
<dbReference type="SUPFAM" id="SSF75217">
    <property type="entry name" value="alpha/beta knot"/>
    <property type="match status" value="1"/>
</dbReference>
<dbReference type="AlphaFoldDB" id="A0A918F062"/>
<dbReference type="InterPro" id="IPR029064">
    <property type="entry name" value="Ribosomal_eL30-like_sf"/>
</dbReference>
<dbReference type="PANTHER" id="PTHR43191:SF2">
    <property type="entry name" value="RRNA METHYLTRANSFERASE 3, MITOCHONDRIAL"/>
    <property type="match status" value="1"/>
</dbReference>
<dbReference type="EMBL" id="BMQL01000001">
    <property type="protein sequence ID" value="GGQ92604.1"/>
    <property type="molecule type" value="Genomic_DNA"/>
</dbReference>
<keyword evidence="2 5" id="KW-0489">Methyltransferase</keyword>
<gene>
    <name evidence="5" type="ORF">GCM10008957_00680</name>
</gene>
<evidence type="ECO:0000313" key="5">
    <source>
        <dbReference type="EMBL" id="GGQ92604.1"/>
    </source>
</evidence>
<dbReference type="CDD" id="cd18104">
    <property type="entry name" value="SpoU-like_RNA-MTase"/>
    <property type="match status" value="1"/>
</dbReference>
<dbReference type="InterPro" id="IPR001537">
    <property type="entry name" value="SpoU_MeTrfase"/>
</dbReference>
<dbReference type="GO" id="GO:0006396">
    <property type="term" value="P:RNA processing"/>
    <property type="evidence" value="ECO:0007669"/>
    <property type="project" value="InterPro"/>
</dbReference>
<dbReference type="GO" id="GO:0003723">
    <property type="term" value="F:RNA binding"/>
    <property type="evidence" value="ECO:0007669"/>
    <property type="project" value="InterPro"/>
</dbReference>
<name>A0A918F062_9DEIO</name>
<evidence type="ECO:0000256" key="3">
    <source>
        <dbReference type="ARBA" id="ARBA00022679"/>
    </source>
</evidence>
<dbReference type="GO" id="GO:0005737">
    <property type="term" value="C:cytoplasm"/>
    <property type="evidence" value="ECO:0007669"/>
    <property type="project" value="UniProtKB-ARBA"/>
</dbReference>
<dbReference type="GO" id="GO:0032259">
    <property type="term" value="P:methylation"/>
    <property type="evidence" value="ECO:0007669"/>
    <property type="project" value="UniProtKB-KW"/>
</dbReference>
<dbReference type="Pfam" id="PF22435">
    <property type="entry name" value="MRM3-like_sub_bind"/>
    <property type="match status" value="1"/>
</dbReference>
<protein>
    <submittedName>
        <fullName evidence="5">rRNA methyltransferase</fullName>
    </submittedName>
</protein>
<reference evidence="5" key="1">
    <citation type="journal article" date="2014" name="Int. J. Syst. Evol. Microbiol.">
        <title>Complete genome sequence of Corynebacterium casei LMG S-19264T (=DSM 44701T), isolated from a smear-ripened cheese.</title>
        <authorList>
            <consortium name="US DOE Joint Genome Institute (JGI-PGF)"/>
            <person name="Walter F."/>
            <person name="Albersmeier A."/>
            <person name="Kalinowski J."/>
            <person name="Ruckert C."/>
        </authorList>
    </citation>
    <scope>NUCLEOTIDE SEQUENCE</scope>
    <source>
        <strain evidence="5">JCM 31311</strain>
    </source>
</reference>
<keyword evidence="6" id="KW-1185">Reference proteome</keyword>
<dbReference type="Pfam" id="PF00588">
    <property type="entry name" value="SpoU_methylase"/>
    <property type="match status" value="1"/>
</dbReference>
<dbReference type="SMART" id="SM00967">
    <property type="entry name" value="SpoU_sub_bind"/>
    <property type="match status" value="1"/>
</dbReference>
<proteinExistence type="inferred from homology"/>
<dbReference type="SUPFAM" id="SSF55315">
    <property type="entry name" value="L30e-like"/>
    <property type="match status" value="1"/>
</dbReference>
<evidence type="ECO:0000313" key="6">
    <source>
        <dbReference type="Proteomes" id="UP000603865"/>
    </source>
</evidence>
<organism evidence="5 6">
    <name type="scientific">Deinococcus ruber</name>
    <dbReference type="NCBI Taxonomy" id="1848197"/>
    <lineage>
        <taxon>Bacteria</taxon>
        <taxon>Thermotogati</taxon>
        <taxon>Deinococcota</taxon>
        <taxon>Deinococci</taxon>
        <taxon>Deinococcales</taxon>
        <taxon>Deinococcaceae</taxon>
        <taxon>Deinococcus</taxon>
    </lineage>
</organism>
<feature type="domain" description="RNA 2-O ribose methyltransferase substrate binding" evidence="4">
    <location>
        <begin position="37"/>
        <end position="112"/>
    </location>
</feature>